<organism evidence="2 3">
    <name type="scientific">Halorientalis brevis</name>
    <dbReference type="NCBI Taxonomy" id="1126241"/>
    <lineage>
        <taxon>Archaea</taxon>
        <taxon>Methanobacteriati</taxon>
        <taxon>Methanobacteriota</taxon>
        <taxon>Stenosarchaea group</taxon>
        <taxon>Halobacteria</taxon>
        <taxon>Halobacteriales</taxon>
        <taxon>Haloarculaceae</taxon>
        <taxon>Halorientalis</taxon>
    </lineage>
</organism>
<protein>
    <submittedName>
        <fullName evidence="2">Uncharacterized protein</fullName>
    </submittedName>
</protein>
<dbReference type="AlphaFoldDB" id="A0ABD6CGP7"/>
<dbReference type="RefSeq" id="WP_247381185.1">
    <property type="nucleotide sequence ID" value="NZ_JALLGV010000009.1"/>
</dbReference>
<name>A0ABD6CGP7_9EURY</name>
<gene>
    <name evidence="2" type="ORF">ACFR9U_20615</name>
</gene>
<accession>A0ABD6CGP7</accession>
<proteinExistence type="predicted"/>
<dbReference type="Proteomes" id="UP001597119">
    <property type="component" value="Unassembled WGS sequence"/>
</dbReference>
<feature type="region of interest" description="Disordered" evidence="1">
    <location>
        <begin position="1"/>
        <end position="26"/>
    </location>
</feature>
<evidence type="ECO:0000313" key="2">
    <source>
        <dbReference type="EMBL" id="MFD1589385.1"/>
    </source>
</evidence>
<keyword evidence="3" id="KW-1185">Reference proteome</keyword>
<reference evidence="2 3" key="1">
    <citation type="journal article" date="2019" name="Int. J. Syst. Evol. Microbiol.">
        <title>The Global Catalogue of Microorganisms (GCM) 10K type strain sequencing project: providing services to taxonomists for standard genome sequencing and annotation.</title>
        <authorList>
            <consortium name="The Broad Institute Genomics Platform"/>
            <consortium name="The Broad Institute Genome Sequencing Center for Infectious Disease"/>
            <person name="Wu L."/>
            <person name="Ma J."/>
        </authorList>
    </citation>
    <scope>NUCLEOTIDE SEQUENCE [LARGE SCALE GENOMIC DNA]</scope>
    <source>
        <strain evidence="2 3">CGMCC 1.12125</strain>
    </source>
</reference>
<evidence type="ECO:0000256" key="1">
    <source>
        <dbReference type="SAM" id="MobiDB-lite"/>
    </source>
</evidence>
<dbReference type="EMBL" id="JBHUDJ010000015">
    <property type="protein sequence ID" value="MFD1589385.1"/>
    <property type="molecule type" value="Genomic_DNA"/>
</dbReference>
<sequence>MSRSEMLTPDGRTASVDCNPSEGTIGGVRQLVVSGDEQRKRRYVSGQRSM</sequence>
<comment type="caution">
    <text evidence="2">The sequence shown here is derived from an EMBL/GenBank/DDBJ whole genome shotgun (WGS) entry which is preliminary data.</text>
</comment>
<evidence type="ECO:0000313" key="3">
    <source>
        <dbReference type="Proteomes" id="UP001597119"/>
    </source>
</evidence>